<dbReference type="Proteomes" id="UP001187192">
    <property type="component" value="Unassembled WGS sequence"/>
</dbReference>
<feature type="region of interest" description="Disordered" evidence="1">
    <location>
        <begin position="36"/>
        <end position="72"/>
    </location>
</feature>
<gene>
    <name evidence="2" type="ORF">TIFTF001_006121</name>
</gene>
<name>A0AA87ZMA1_FICCA</name>
<evidence type="ECO:0000256" key="1">
    <source>
        <dbReference type="SAM" id="MobiDB-lite"/>
    </source>
</evidence>
<dbReference type="EMBL" id="BTGU01000006">
    <property type="protein sequence ID" value="GMN36572.1"/>
    <property type="molecule type" value="Genomic_DNA"/>
</dbReference>
<keyword evidence="3" id="KW-1185">Reference proteome</keyword>
<organism evidence="2 3">
    <name type="scientific">Ficus carica</name>
    <name type="common">Common fig</name>
    <dbReference type="NCBI Taxonomy" id="3494"/>
    <lineage>
        <taxon>Eukaryota</taxon>
        <taxon>Viridiplantae</taxon>
        <taxon>Streptophyta</taxon>
        <taxon>Embryophyta</taxon>
        <taxon>Tracheophyta</taxon>
        <taxon>Spermatophyta</taxon>
        <taxon>Magnoliopsida</taxon>
        <taxon>eudicotyledons</taxon>
        <taxon>Gunneridae</taxon>
        <taxon>Pentapetalae</taxon>
        <taxon>rosids</taxon>
        <taxon>fabids</taxon>
        <taxon>Rosales</taxon>
        <taxon>Moraceae</taxon>
        <taxon>Ficeae</taxon>
        <taxon>Ficus</taxon>
    </lineage>
</organism>
<feature type="compositionally biased region" description="Basic residues" evidence="1">
    <location>
        <begin position="36"/>
        <end position="46"/>
    </location>
</feature>
<feature type="compositionally biased region" description="Basic and acidic residues" evidence="1">
    <location>
        <begin position="63"/>
        <end position="72"/>
    </location>
</feature>
<evidence type="ECO:0000313" key="3">
    <source>
        <dbReference type="Proteomes" id="UP001187192"/>
    </source>
</evidence>
<accession>A0AA87ZMA1</accession>
<protein>
    <submittedName>
        <fullName evidence="2">Uncharacterized protein</fullName>
    </submittedName>
</protein>
<comment type="caution">
    <text evidence="2">The sequence shown here is derived from an EMBL/GenBank/DDBJ whole genome shotgun (WGS) entry which is preliminary data.</text>
</comment>
<sequence length="138" mass="15939">MEGRSIAVSGRKPLIEWAATVVEVLMAELAISRRHASTRRSPRRKRQWTENVNLAMDIGDPDSDGRRKEEREGWTEIRRTTSSVIGFSWIELRSLGLERSVQYNGGLRTIWQLLRRPSRVTARGFVGFLVEFCFLHIL</sequence>
<proteinExistence type="predicted"/>
<dbReference type="AlphaFoldDB" id="A0AA87ZMA1"/>
<evidence type="ECO:0000313" key="2">
    <source>
        <dbReference type="EMBL" id="GMN36572.1"/>
    </source>
</evidence>
<reference evidence="2" key="1">
    <citation type="submission" date="2023-07" db="EMBL/GenBank/DDBJ databases">
        <title>draft genome sequence of fig (Ficus carica).</title>
        <authorList>
            <person name="Takahashi T."/>
            <person name="Nishimura K."/>
        </authorList>
    </citation>
    <scope>NUCLEOTIDE SEQUENCE</scope>
</reference>